<dbReference type="AlphaFoldDB" id="A0ABD2Q8U3"/>
<dbReference type="PANTHER" id="PTHR28624:SF1">
    <property type="entry name" value="MITOCHONDRIAL POTASSIUM CHANNEL"/>
    <property type="match status" value="1"/>
</dbReference>
<dbReference type="EMBL" id="JBJKFK010000625">
    <property type="protein sequence ID" value="KAL3315991.1"/>
    <property type="molecule type" value="Genomic_DNA"/>
</dbReference>
<gene>
    <name evidence="2" type="ORF">Ciccas_005361</name>
</gene>
<keyword evidence="1" id="KW-1133">Transmembrane helix</keyword>
<keyword evidence="1" id="KW-0472">Membrane</keyword>
<keyword evidence="1" id="KW-0812">Transmembrane</keyword>
<protein>
    <submittedName>
        <fullName evidence="2">Uncharacterized protein</fullName>
    </submittedName>
</protein>
<accession>A0ABD2Q8U3</accession>
<proteinExistence type="predicted"/>
<dbReference type="Proteomes" id="UP001626550">
    <property type="component" value="Unassembled WGS sequence"/>
</dbReference>
<organism evidence="2 3">
    <name type="scientific">Cichlidogyrus casuarinus</name>
    <dbReference type="NCBI Taxonomy" id="1844966"/>
    <lineage>
        <taxon>Eukaryota</taxon>
        <taxon>Metazoa</taxon>
        <taxon>Spiralia</taxon>
        <taxon>Lophotrochozoa</taxon>
        <taxon>Platyhelminthes</taxon>
        <taxon>Monogenea</taxon>
        <taxon>Monopisthocotylea</taxon>
        <taxon>Dactylogyridea</taxon>
        <taxon>Ancyrocephalidae</taxon>
        <taxon>Cichlidogyrus</taxon>
    </lineage>
</organism>
<feature type="transmembrane region" description="Helical" evidence="1">
    <location>
        <begin position="165"/>
        <end position="183"/>
    </location>
</feature>
<comment type="caution">
    <text evidence="2">The sequence shown here is derived from an EMBL/GenBank/DDBJ whole genome shotgun (WGS) entry which is preliminary data.</text>
</comment>
<evidence type="ECO:0000313" key="2">
    <source>
        <dbReference type="EMBL" id="KAL3315991.1"/>
    </source>
</evidence>
<dbReference type="InterPro" id="IPR037660">
    <property type="entry name" value="CCDC51"/>
</dbReference>
<sequence length="239" mass="27663">MTSVHSFKISDSILLLNYRLSSSQKNRAAIDTASEYWNSLVKLSEEQYNKLSGLNTLRNTIDEIACTQRKLNECQKDRKNVRDSLFAAQSRLKDVIDHKKSIKSSDPAVLELTKKEHDLSVEIDLLDGKLNEAEREESFVSREVEVLVSHMRDQEAFNSLIHRRMSMIFPVISAILSLLFFYLSKYRPQQRQLEDQAGVSFFLYKQQFDNAVLLSRAVTDCVPNQHQVLPEICRFIARF</sequence>
<evidence type="ECO:0000256" key="1">
    <source>
        <dbReference type="SAM" id="Phobius"/>
    </source>
</evidence>
<reference evidence="2 3" key="1">
    <citation type="submission" date="2024-11" db="EMBL/GenBank/DDBJ databases">
        <title>Adaptive evolution of stress response genes in parasites aligns with host niche diversity.</title>
        <authorList>
            <person name="Hahn C."/>
            <person name="Resl P."/>
        </authorList>
    </citation>
    <scope>NUCLEOTIDE SEQUENCE [LARGE SCALE GENOMIC DNA]</scope>
    <source>
        <strain evidence="2">EGGRZ-B1_66</strain>
        <tissue evidence="2">Body</tissue>
    </source>
</reference>
<name>A0ABD2Q8U3_9PLAT</name>
<keyword evidence="3" id="KW-1185">Reference proteome</keyword>
<dbReference type="PANTHER" id="PTHR28624">
    <property type="entry name" value="COILED-COIL DOMAIN-CONTAINING PROTEIN 51"/>
    <property type="match status" value="1"/>
</dbReference>
<evidence type="ECO:0000313" key="3">
    <source>
        <dbReference type="Proteomes" id="UP001626550"/>
    </source>
</evidence>